<feature type="compositionally biased region" description="Basic and acidic residues" evidence="1">
    <location>
        <begin position="33"/>
        <end position="47"/>
    </location>
</feature>
<name>A0A5B0N0U9_PUCGR</name>
<evidence type="ECO:0000313" key="3">
    <source>
        <dbReference type="Proteomes" id="UP000324748"/>
    </source>
</evidence>
<dbReference type="OrthoDB" id="10503519at2759"/>
<protein>
    <submittedName>
        <fullName evidence="2">Uncharacterized protein</fullName>
    </submittedName>
</protein>
<dbReference type="AlphaFoldDB" id="A0A5B0N0U9"/>
<reference evidence="2 3" key="1">
    <citation type="submission" date="2019-05" db="EMBL/GenBank/DDBJ databases">
        <title>Emergence of the Ug99 lineage of the wheat stem rust pathogen through somatic hybridization.</title>
        <authorList>
            <person name="Li F."/>
            <person name="Upadhyaya N.M."/>
            <person name="Sperschneider J."/>
            <person name="Matny O."/>
            <person name="Nguyen-Phuc H."/>
            <person name="Mago R."/>
            <person name="Raley C."/>
            <person name="Miller M.E."/>
            <person name="Silverstein K.A.T."/>
            <person name="Henningsen E."/>
            <person name="Hirsch C.D."/>
            <person name="Visser B."/>
            <person name="Pretorius Z.A."/>
            <person name="Steffenson B.J."/>
            <person name="Schwessinger B."/>
            <person name="Dodds P.N."/>
            <person name="Figueroa M."/>
        </authorList>
    </citation>
    <scope>NUCLEOTIDE SEQUENCE [LARGE SCALE GENOMIC DNA]</scope>
    <source>
        <strain evidence="2">21-0</strain>
    </source>
</reference>
<feature type="region of interest" description="Disordered" evidence="1">
    <location>
        <begin position="1"/>
        <end position="90"/>
    </location>
</feature>
<sequence length="202" mass="21968">MPRGRKQPHPGNPAAIASSTTKAATTTSGRSSRNSDSESDSKSDVKISQDLPSTAPTPTPRNHAQSIKNSQPKDQDSEASTEPTSKKRKTTIEMVVGYPLRIPAIPWWIPASASGYPPGDTDWGSDVPFSQKFGRVSGYPKGYPRPEGGIAGWKEILPVNKVHVPRRPEGVSSSRRGICTSPAGRKPFQSKRHVPRRLGFFR</sequence>
<proteinExistence type="predicted"/>
<evidence type="ECO:0000256" key="1">
    <source>
        <dbReference type="SAM" id="MobiDB-lite"/>
    </source>
</evidence>
<accession>A0A5B0N0U9</accession>
<gene>
    <name evidence="2" type="ORF">PGT21_002429</name>
</gene>
<organism evidence="2 3">
    <name type="scientific">Puccinia graminis f. sp. tritici</name>
    <dbReference type="NCBI Taxonomy" id="56615"/>
    <lineage>
        <taxon>Eukaryota</taxon>
        <taxon>Fungi</taxon>
        <taxon>Dikarya</taxon>
        <taxon>Basidiomycota</taxon>
        <taxon>Pucciniomycotina</taxon>
        <taxon>Pucciniomycetes</taxon>
        <taxon>Pucciniales</taxon>
        <taxon>Pucciniaceae</taxon>
        <taxon>Puccinia</taxon>
    </lineage>
</organism>
<feature type="compositionally biased region" description="Low complexity" evidence="1">
    <location>
        <begin position="14"/>
        <end position="32"/>
    </location>
</feature>
<evidence type="ECO:0000313" key="2">
    <source>
        <dbReference type="EMBL" id="KAA1082412.1"/>
    </source>
</evidence>
<dbReference type="EMBL" id="VSWC01000119">
    <property type="protein sequence ID" value="KAA1082412.1"/>
    <property type="molecule type" value="Genomic_DNA"/>
</dbReference>
<comment type="caution">
    <text evidence="2">The sequence shown here is derived from an EMBL/GenBank/DDBJ whole genome shotgun (WGS) entry which is preliminary data.</text>
</comment>
<keyword evidence="3" id="KW-1185">Reference proteome</keyword>
<feature type="region of interest" description="Disordered" evidence="1">
    <location>
        <begin position="167"/>
        <end position="190"/>
    </location>
</feature>
<feature type="compositionally biased region" description="Polar residues" evidence="1">
    <location>
        <begin position="50"/>
        <end position="70"/>
    </location>
</feature>
<dbReference type="Proteomes" id="UP000324748">
    <property type="component" value="Unassembled WGS sequence"/>
</dbReference>